<dbReference type="STRING" id="847.BRW83_1852"/>
<dbReference type="EMBL" id="GG658170">
    <property type="protein sequence ID" value="EEO29372.1"/>
    <property type="molecule type" value="Genomic_DNA"/>
</dbReference>
<evidence type="ECO:0000313" key="1">
    <source>
        <dbReference type="EMBL" id="EEO29372.1"/>
    </source>
</evidence>
<dbReference type="eggNOG" id="ENOG50323NM">
    <property type="taxonomic scope" value="Bacteria"/>
</dbReference>
<protein>
    <submittedName>
        <fullName evidence="1">Putative CRISPR-associated protein, Csy2 family</fullName>
    </submittedName>
</protein>
<dbReference type="GeneID" id="77135688"/>
<accession>C3X846</accession>
<proteinExistence type="predicted"/>
<dbReference type="AlphaFoldDB" id="C3X846"/>
<dbReference type="InterPro" id="IPR013398">
    <property type="entry name" value="CRISPR-assoc_prot_Csy2"/>
</dbReference>
<dbReference type="Proteomes" id="UP000005089">
    <property type="component" value="Unassembled WGS sequence"/>
</dbReference>
<keyword evidence="2" id="KW-1185">Reference proteome</keyword>
<dbReference type="OrthoDB" id="1550641at2"/>
<dbReference type="RefSeq" id="WP_005879780.1">
    <property type="nucleotide sequence ID" value="NZ_CP019430.1"/>
</dbReference>
<dbReference type="HOGENOM" id="CLU_929473_0_0_4"/>
<sequence>MSYLLIPDMRVQTANIHHSSFLLGGPPVMAAFFFAHAMGRQLGKNVRVNGTAYIHHHMDVLGQSFYGRLSLQQRRGAAFTFSNKPKKDYSSKNEHALSLQPVANAHLRLSLIIDIDNLESMAGVNRFLHKARFSGGHIISHGEPGQYDDLDEAIDDLPAGFFVMDRSDLMKTGTSDNPAQTFIDRLGTRYESETGNTWLSAACLGYAMLTPYASREGAREGYEHAFAEPLVGLVQYRSSRQFDKDYETVLWKPEWVKDDVYRLHQDSENLD</sequence>
<organism evidence="1 2">
    <name type="scientific">Oxalobacter formigenes OXCC13</name>
    <dbReference type="NCBI Taxonomy" id="556269"/>
    <lineage>
        <taxon>Bacteria</taxon>
        <taxon>Pseudomonadati</taxon>
        <taxon>Pseudomonadota</taxon>
        <taxon>Betaproteobacteria</taxon>
        <taxon>Burkholderiales</taxon>
        <taxon>Oxalobacteraceae</taxon>
        <taxon>Oxalobacter</taxon>
    </lineage>
</organism>
<dbReference type="Pfam" id="PF09614">
    <property type="entry name" value="Cas_Csy2"/>
    <property type="match status" value="1"/>
</dbReference>
<evidence type="ECO:0000313" key="2">
    <source>
        <dbReference type="Proteomes" id="UP000005089"/>
    </source>
</evidence>
<reference evidence="1 2" key="1">
    <citation type="submission" date="2009-02" db="EMBL/GenBank/DDBJ databases">
        <title>The Genome Sequence of Oxalobacter formigenes OXCC13.</title>
        <authorList>
            <consortium name="The Broad Institute Genome Sequencing Platform"/>
            <person name="Ward D."/>
            <person name="Young S.K."/>
            <person name="Kodira C.D."/>
            <person name="Zeng Q."/>
            <person name="Koehrsen M."/>
            <person name="Alvarado L."/>
            <person name="Berlin A."/>
            <person name="Borenstein D."/>
            <person name="Chen Z."/>
            <person name="Engels R."/>
            <person name="Freedman E."/>
            <person name="Gellesch M."/>
            <person name="Goldberg J."/>
            <person name="Griggs A."/>
            <person name="Gujja S."/>
            <person name="Heiman D."/>
            <person name="Hepburn T."/>
            <person name="Howarth C."/>
            <person name="Jen D."/>
            <person name="Larson L."/>
            <person name="Lewis B."/>
            <person name="Mehta T."/>
            <person name="Park D."/>
            <person name="Pearson M."/>
            <person name="Roberts A."/>
            <person name="Saif S."/>
            <person name="Shea T."/>
            <person name="Shenoy N."/>
            <person name="Sisk P."/>
            <person name="Stolte C."/>
            <person name="Sykes S."/>
            <person name="Walk T."/>
            <person name="White J."/>
            <person name="Yandava C."/>
            <person name="Allison M.J."/>
            <person name="Lander E."/>
            <person name="Nusbaum C."/>
            <person name="Galagan J."/>
            <person name="Birren B."/>
        </authorList>
    </citation>
    <scope>NUCLEOTIDE SEQUENCE [LARGE SCALE GENOMIC DNA]</scope>
    <source>
        <strain evidence="1 2">OXCC13</strain>
    </source>
</reference>
<name>C3X846_OXAFO</name>
<gene>
    <name evidence="1" type="ORF">OFBG_00400</name>
</gene>